<dbReference type="EMBL" id="LAHD01000036">
    <property type="protein sequence ID" value="PHK03586.1"/>
    <property type="molecule type" value="Genomic_DNA"/>
</dbReference>
<dbReference type="GeneID" id="57096866"/>
<evidence type="ECO:0000256" key="1">
    <source>
        <dbReference type="SAM" id="SignalP"/>
    </source>
</evidence>
<proteinExistence type="predicted"/>
<dbReference type="Proteomes" id="UP000222310">
    <property type="component" value="Unassembled WGS sequence"/>
</dbReference>
<comment type="caution">
    <text evidence="2">The sequence shown here is derived from an EMBL/GenBank/DDBJ whole genome shotgun (WGS) entry which is preliminary data.</text>
</comment>
<keyword evidence="1" id="KW-0732">Signal</keyword>
<dbReference type="AlphaFoldDB" id="A0A9Q5ZC50"/>
<feature type="chain" id="PRO_5040160118" evidence="1">
    <location>
        <begin position="22"/>
        <end position="214"/>
    </location>
</feature>
<sequence length="214" mass="21721">MKKLQIAKLGLIATTIFNAIASSVFPAAAIPYNSATVYKAMDNGNTVVVFSATPGSRVSVNLGSVPKSTARIAGACGEVRISVPSSGDFTGLEVDGSGIDAANLPVQTLPSCVNGAFSEPRPDNFKTPSGQVVIVGLNPGAATAISLPTASTRSVTINACGFGTLKPTSTSGPLPDSFSVGTTNYTLATLPDATNAPYCRTVNGTPYGYVPASW</sequence>
<accession>A0A9Q5ZC50</accession>
<name>A0A9Q5ZC50_NOSLI</name>
<organism evidence="2 3">
    <name type="scientific">Nostoc linckia z8</name>
    <dbReference type="NCBI Taxonomy" id="1628746"/>
    <lineage>
        <taxon>Bacteria</taxon>
        <taxon>Bacillati</taxon>
        <taxon>Cyanobacteriota</taxon>
        <taxon>Cyanophyceae</taxon>
        <taxon>Nostocales</taxon>
        <taxon>Nostocaceae</taxon>
        <taxon>Nostoc</taxon>
    </lineage>
</organism>
<evidence type="ECO:0000313" key="2">
    <source>
        <dbReference type="EMBL" id="PHK03586.1"/>
    </source>
</evidence>
<protein>
    <submittedName>
        <fullName evidence="2">Uncharacterized protein</fullName>
    </submittedName>
</protein>
<evidence type="ECO:0000313" key="3">
    <source>
        <dbReference type="Proteomes" id="UP000222310"/>
    </source>
</evidence>
<dbReference type="RefSeq" id="WP_099069250.1">
    <property type="nucleotide sequence ID" value="NZ_LAHD01000036.1"/>
</dbReference>
<reference evidence="2 3" key="1">
    <citation type="submission" date="2015-02" db="EMBL/GenBank/DDBJ databases">
        <title>Nostoc linckia genome annotation.</title>
        <authorList>
            <person name="Zhou Z."/>
        </authorList>
    </citation>
    <scope>NUCLEOTIDE SEQUENCE [LARGE SCALE GENOMIC DNA]</scope>
    <source>
        <strain evidence="3">z8</strain>
    </source>
</reference>
<feature type="signal peptide" evidence="1">
    <location>
        <begin position="1"/>
        <end position="21"/>
    </location>
</feature>
<gene>
    <name evidence="2" type="ORF">VF08_14805</name>
</gene>